<feature type="domain" description="Integrase catalytic" evidence="11">
    <location>
        <begin position="33"/>
        <end position="197"/>
    </location>
</feature>
<dbReference type="GO" id="GO:0015074">
    <property type="term" value="P:DNA integration"/>
    <property type="evidence" value="ECO:0007669"/>
    <property type="project" value="InterPro"/>
</dbReference>
<sequence>MFKITREQARQIVKTCSICTLHLPTPDLGVNPRGLIPNALWQMDVTHFPEFGNLKYIHVSIDTYSGFIFATLQTGEATKNVIAHLLTTFSVLGCPQQIKTDNGPGYTSSGFSKFCKQMNITHITGIPYNPQGQGIVMETITQILLQGIMLILIPMTNGGLGPPINKQELLLKLFGNPCDCRGGKSGVIPTSYTRIADCGSSTAFLIYKRQMGGGYEQSWKCVEKPKIIPMVNGEPGPCPSDCQKAIVLHSTCYNSVQQCSHTDGKIYLTAVLQRTYSGSFGGKYDYSHPLGHSKYAQASCRGRSAKIFVGHRKHRSTCLMAVGQQTG</sequence>
<keyword evidence="4" id="KW-0540">Nuclease</keyword>
<dbReference type="EC" id="2.7.7.49" evidence="1"/>
<dbReference type="PROSITE" id="PS50994">
    <property type="entry name" value="INTEGRASE"/>
    <property type="match status" value="1"/>
</dbReference>
<protein>
    <recommendedName>
        <fullName evidence="1">RNA-directed DNA polymerase</fullName>
        <ecNumber evidence="1">2.7.7.49</ecNumber>
    </recommendedName>
</protein>
<keyword evidence="6" id="KW-0255">Endonuclease</keyword>
<keyword evidence="5" id="KW-0479">Metal-binding</keyword>
<dbReference type="Pfam" id="PF00665">
    <property type="entry name" value="rve"/>
    <property type="match status" value="1"/>
</dbReference>
<dbReference type="GO" id="GO:0008270">
    <property type="term" value="F:zinc ion binding"/>
    <property type="evidence" value="ECO:0007669"/>
    <property type="project" value="UniProtKB-KW"/>
</dbReference>
<proteinExistence type="predicted"/>
<keyword evidence="7" id="KW-0378">Hydrolase</keyword>
<dbReference type="Pfam" id="PF02022">
    <property type="entry name" value="Integrase_Zn"/>
    <property type="match status" value="1"/>
</dbReference>
<evidence type="ECO:0000256" key="1">
    <source>
        <dbReference type="ARBA" id="ARBA00012493"/>
    </source>
</evidence>
<dbReference type="Gene3D" id="3.30.420.10">
    <property type="entry name" value="Ribonuclease H-like superfamily/Ribonuclease H"/>
    <property type="match status" value="1"/>
</dbReference>
<dbReference type="SUPFAM" id="SSF46919">
    <property type="entry name" value="N-terminal Zn binding domain of HIV integrase"/>
    <property type="match status" value="1"/>
</dbReference>
<organism evidence="12 13">
    <name type="scientific">Cnephaeus nilssonii</name>
    <name type="common">Northern bat</name>
    <name type="synonym">Eptesicus nilssonii</name>
    <dbReference type="NCBI Taxonomy" id="3371016"/>
    <lineage>
        <taxon>Eukaryota</taxon>
        <taxon>Metazoa</taxon>
        <taxon>Chordata</taxon>
        <taxon>Craniata</taxon>
        <taxon>Vertebrata</taxon>
        <taxon>Euteleostomi</taxon>
        <taxon>Mammalia</taxon>
        <taxon>Eutheria</taxon>
        <taxon>Laurasiatheria</taxon>
        <taxon>Chiroptera</taxon>
        <taxon>Yangochiroptera</taxon>
        <taxon>Vespertilionidae</taxon>
        <taxon>Cnephaeus</taxon>
    </lineage>
</organism>
<evidence type="ECO:0000313" key="12">
    <source>
        <dbReference type="EMBL" id="KAK1327375.1"/>
    </source>
</evidence>
<dbReference type="InterPro" id="IPR036397">
    <property type="entry name" value="RNaseH_sf"/>
</dbReference>
<dbReference type="InterPro" id="IPR018154">
    <property type="entry name" value="TLV/ENV_coat_polyprotein"/>
</dbReference>
<dbReference type="PROSITE" id="PS50876">
    <property type="entry name" value="ZF_INTEGRASE"/>
    <property type="match status" value="1"/>
</dbReference>
<dbReference type="InterPro" id="IPR001584">
    <property type="entry name" value="Integrase_cat-core"/>
</dbReference>
<evidence type="ECO:0000256" key="4">
    <source>
        <dbReference type="ARBA" id="ARBA00022722"/>
    </source>
</evidence>
<reference evidence="12" key="1">
    <citation type="submission" date="2023-06" db="EMBL/GenBank/DDBJ databases">
        <title>Reference genome for the Northern bat (Eptesicus nilssonii), a most northern bat species.</title>
        <authorList>
            <person name="Laine V.N."/>
            <person name="Pulliainen A.T."/>
            <person name="Lilley T.M."/>
        </authorList>
    </citation>
    <scope>NUCLEOTIDE SEQUENCE</scope>
    <source>
        <strain evidence="12">BLF_Eptnil</strain>
        <tissue evidence="12">Kidney</tissue>
    </source>
</reference>
<dbReference type="InterPro" id="IPR012337">
    <property type="entry name" value="RNaseH-like_sf"/>
</dbReference>
<dbReference type="InterPro" id="IPR017856">
    <property type="entry name" value="Integrase-like_N"/>
</dbReference>
<dbReference type="GO" id="GO:0035613">
    <property type="term" value="F:RNA stem-loop binding"/>
    <property type="evidence" value="ECO:0007669"/>
    <property type="project" value="TreeGrafter"/>
</dbReference>
<evidence type="ECO:0000256" key="3">
    <source>
        <dbReference type="ARBA" id="ARBA00022695"/>
    </source>
</evidence>
<keyword evidence="13" id="KW-1185">Reference proteome</keyword>
<feature type="domain" description="Integrase-type" evidence="10">
    <location>
        <begin position="1"/>
        <end position="20"/>
    </location>
</feature>
<evidence type="ECO:0000256" key="2">
    <source>
        <dbReference type="ARBA" id="ARBA00022679"/>
    </source>
</evidence>
<evidence type="ECO:0000313" key="13">
    <source>
        <dbReference type="Proteomes" id="UP001177744"/>
    </source>
</evidence>
<dbReference type="InterPro" id="IPR003308">
    <property type="entry name" value="Integrase_Zn-bd_dom_N"/>
</dbReference>
<dbReference type="PANTHER" id="PTHR41694">
    <property type="entry name" value="ENDOGENOUS RETROVIRUS GROUP K MEMBER POL PROTEIN"/>
    <property type="match status" value="1"/>
</dbReference>
<evidence type="ECO:0000256" key="7">
    <source>
        <dbReference type="ARBA" id="ARBA00022801"/>
    </source>
</evidence>
<dbReference type="PANTHER" id="PTHR41694:SF3">
    <property type="entry name" value="RNA-DIRECTED DNA POLYMERASE-RELATED"/>
    <property type="match status" value="1"/>
</dbReference>
<evidence type="ECO:0000256" key="9">
    <source>
        <dbReference type="PROSITE-ProRule" id="PRU00450"/>
    </source>
</evidence>
<dbReference type="AlphaFoldDB" id="A0AA40LC95"/>
<keyword evidence="2" id="KW-0808">Transferase</keyword>
<evidence type="ECO:0000256" key="8">
    <source>
        <dbReference type="ARBA" id="ARBA00022918"/>
    </source>
</evidence>
<evidence type="ECO:0000259" key="10">
    <source>
        <dbReference type="PROSITE" id="PS50876"/>
    </source>
</evidence>
<dbReference type="GO" id="GO:0016787">
    <property type="term" value="F:hydrolase activity"/>
    <property type="evidence" value="ECO:0007669"/>
    <property type="project" value="UniProtKB-KW"/>
</dbReference>
<dbReference type="Pfam" id="PF00429">
    <property type="entry name" value="TLV_coat"/>
    <property type="match status" value="1"/>
</dbReference>
<accession>A0AA40LC95</accession>
<evidence type="ECO:0000259" key="11">
    <source>
        <dbReference type="PROSITE" id="PS50994"/>
    </source>
</evidence>
<dbReference type="EMBL" id="JAULJE010000044">
    <property type="protein sequence ID" value="KAK1327375.1"/>
    <property type="molecule type" value="Genomic_DNA"/>
</dbReference>
<dbReference type="Gene3D" id="1.10.10.200">
    <property type="match status" value="1"/>
</dbReference>
<dbReference type="GO" id="GO:0004519">
    <property type="term" value="F:endonuclease activity"/>
    <property type="evidence" value="ECO:0007669"/>
    <property type="project" value="UniProtKB-KW"/>
</dbReference>
<dbReference type="GO" id="GO:0003964">
    <property type="term" value="F:RNA-directed DNA polymerase activity"/>
    <property type="evidence" value="ECO:0007669"/>
    <property type="project" value="UniProtKB-KW"/>
</dbReference>
<keyword evidence="9" id="KW-0863">Zinc-finger</keyword>
<keyword evidence="8" id="KW-0695">RNA-directed DNA polymerase</keyword>
<evidence type="ECO:0000256" key="6">
    <source>
        <dbReference type="ARBA" id="ARBA00022759"/>
    </source>
</evidence>
<dbReference type="SUPFAM" id="SSF53098">
    <property type="entry name" value="Ribonuclease H-like"/>
    <property type="match status" value="1"/>
</dbReference>
<evidence type="ECO:0000256" key="5">
    <source>
        <dbReference type="ARBA" id="ARBA00022723"/>
    </source>
</evidence>
<dbReference type="Proteomes" id="UP001177744">
    <property type="component" value="Unassembled WGS sequence"/>
</dbReference>
<gene>
    <name evidence="12" type="ORF">QTO34_014980</name>
</gene>
<keyword evidence="3" id="KW-0548">Nucleotidyltransferase</keyword>
<name>A0AA40LC95_CNENI</name>
<keyword evidence="9" id="KW-0862">Zinc</keyword>
<comment type="caution">
    <text evidence="12">The sequence shown here is derived from an EMBL/GenBank/DDBJ whole genome shotgun (WGS) entry which is preliminary data.</text>
</comment>